<organism evidence="1 2">
    <name type="scientific">Bifidobacterium callitrichidarum</name>
    <dbReference type="NCBI Taxonomy" id="2052941"/>
    <lineage>
        <taxon>Bacteria</taxon>
        <taxon>Bacillati</taxon>
        <taxon>Actinomycetota</taxon>
        <taxon>Actinomycetes</taxon>
        <taxon>Bifidobacteriales</taxon>
        <taxon>Bifidobacteriaceae</taxon>
        <taxon>Bifidobacterium</taxon>
    </lineage>
</organism>
<dbReference type="InterPro" id="IPR024211">
    <property type="entry name" value="DUF3841"/>
</dbReference>
<evidence type="ECO:0000313" key="1">
    <source>
        <dbReference type="EMBL" id="PWG66780.1"/>
    </source>
</evidence>
<proteinExistence type="predicted"/>
<evidence type="ECO:0000313" key="2">
    <source>
        <dbReference type="Proteomes" id="UP000245876"/>
    </source>
</evidence>
<protein>
    <recommendedName>
        <fullName evidence="3">DUF3841 domain-containing protein</fullName>
    </recommendedName>
</protein>
<dbReference type="OrthoDB" id="286252at2"/>
<dbReference type="Pfam" id="PF12952">
    <property type="entry name" value="DUF3841"/>
    <property type="match status" value="1"/>
</dbReference>
<comment type="caution">
    <text evidence="1">The sequence shown here is derived from an EMBL/GenBank/DDBJ whole genome shotgun (WGS) entry which is preliminary data.</text>
</comment>
<reference evidence="1 2" key="1">
    <citation type="journal article" date="2018" name="Int. J. Syst. Evol. Microbiol.">
        <title>Bifidobacterium callitrichidarum sp. nov. from the faeces of the emperor tamarin (Saguinus imperator).</title>
        <authorList>
            <person name="Modesto M."/>
            <person name="Michelini S."/>
            <person name="Sansosti M.C."/>
            <person name="De Filippo C."/>
            <person name="Cavalieri D."/>
            <person name="Qvirist L."/>
            <person name="Andlid T."/>
            <person name="Spiezio C."/>
            <person name="Sandri C."/>
            <person name="Pascarelli S."/>
            <person name="Sgorbati B."/>
            <person name="Mattarelli P."/>
        </authorList>
    </citation>
    <scope>NUCLEOTIDE SEQUENCE [LARGE SCALE GENOMIC DNA]</scope>
    <source>
        <strain evidence="1 2">TRI 5</strain>
    </source>
</reference>
<dbReference type="Proteomes" id="UP000245876">
    <property type="component" value="Unassembled WGS sequence"/>
</dbReference>
<accession>A0A2U2NCG7</accession>
<evidence type="ECO:0008006" key="3">
    <source>
        <dbReference type="Google" id="ProtNLM"/>
    </source>
</evidence>
<keyword evidence="2" id="KW-1185">Reference proteome</keyword>
<sequence>MLPTSQLAHLTGRKNPVGTDNQQLINLYSFQPWPVIEQAFADHGSYTPSAALAKQQDYQDNGDNEWWNALQPAYQWIISEMTRRGLSQPSEDATPLWAWMQWVDSQGNVRREPDRNDESFESDRDSDLIHLRIPADRVLLTDFEAFHWVINNWPLAPKESTDWTDEQYDKWLDEHWDDSPEQKQQQWPDRVIVTPDDLPHRWVQACVWTIAPDDVISVNRVE</sequence>
<gene>
    <name evidence="1" type="ORF">DF196_02435</name>
</gene>
<name>A0A2U2NCG7_9BIFI</name>
<dbReference type="EMBL" id="QFFM01000003">
    <property type="protein sequence ID" value="PWG66780.1"/>
    <property type="molecule type" value="Genomic_DNA"/>
</dbReference>
<dbReference type="AlphaFoldDB" id="A0A2U2NCG7"/>